<dbReference type="KEGG" id="glz:GLAREA_04327"/>
<sequence length="345" mass="39752">MERFQPLRRRRRTTRQAKDYIKVALRNRNRLFKTAIRPRALPKTTTLRVTNRSLPPLESTRASLPLHLKQLPQPSISPSPSITGHGTRKSPRLAESPVQLILNTPPTPRRNTIYQKDITLTPDIAKSKSIRMANARNKLRRIEGHMFREEEMDEEVWLGGNLWFRVEDEGLEGPDFNVQDAFQENPEACMKVLDYLLDDPGDGFWKGEKLRTPRFNVAWEKRNVRISRVVQRVNLLLLRCCCKLKGLKKGSEYSPESVGLGDAMIALCVAESAEVGYMVCKCRVYIGLCFQRLGRWEDAVRSWEMAELVGVLGWEGRMRYLMRSVRRESKGLRPLRVLGRGVRLG</sequence>
<protein>
    <submittedName>
        <fullName evidence="2">Uncharacterized protein</fullName>
    </submittedName>
</protein>
<dbReference type="HOGENOM" id="CLU_804227_0_0_1"/>
<accession>S3D632</accession>
<proteinExistence type="predicted"/>
<evidence type="ECO:0000313" key="2">
    <source>
        <dbReference type="EMBL" id="EPE27536.1"/>
    </source>
</evidence>
<name>S3D632_GLAL2</name>
<organism evidence="2 3">
    <name type="scientific">Glarea lozoyensis (strain ATCC 20868 / MF5171)</name>
    <dbReference type="NCBI Taxonomy" id="1116229"/>
    <lineage>
        <taxon>Eukaryota</taxon>
        <taxon>Fungi</taxon>
        <taxon>Dikarya</taxon>
        <taxon>Ascomycota</taxon>
        <taxon>Pezizomycotina</taxon>
        <taxon>Leotiomycetes</taxon>
        <taxon>Helotiales</taxon>
        <taxon>Helotiaceae</taxon>
        <taxon>Glarea</taxon>
    </lineage>
</organism>
<evidence type="ECO:0000256" key="1">
    <source>
        <dbReference type="SAM" id="MobiDB-lite"/>
    </source>
</evidence>
<dbReference type="EMBL" id="KE145369">
    <property type="protein sequence ID" value="EPE27536.1"/>
    <property type="molecule type" value="Genomic_DNA"/>
</dbReference>
<dbReference type="Proteomes" id="UP000016922">
    <property type="component" value="Unassembled WGS sequence"/>
</dbReference>
<feature type="region of interest" description="Disordered" evidence="1">
    <location>
        <begin position="71"/>
        <end position="94"/>
    </location>
</feature>
<feature type="compositionally biased region" description="Low complexity" evidence="1">
    <location>
        <begin position="72"/>
        <end position="82"/>
    </location>
</feature>
<dbReference type="RefSeq" id="XP_008084895.1">
    <property type="nucleotide sequence ID" value="XM_008086704.1"/>
</dbReference>
<dbReference type="AlphaFoldDB" id="S3D632"/>
<dbReference type="GeneID" id="19463382"/>
<gene>
    <name evidence="2" type="ORF">GLAREA_04327</name>
</gene>
<keyword evidence="3" id="KW-1185">Reference proteome</keyword>
<reference evidence="2 3" key="1">
    <citation type="journal article" date="2013" name="BMC Genomics">
        <title>Genomics-driven discovery of the pneumocandin biosynthetic gene cluster in the fungus Glarea lozoyensis.</title>
        <authorList>
            <person name="Chen L."/>
            <person name="Yue Q."/>
            <person name="Zhang X."/>
            <person name="Xiang M."/>
            <person name="Wang C."/>
            <person name="Li S."/>
            <person name="Che Y."/>
            <person name="Ortiz-Lopez F.J."/>
            <person name="Bills G.F."/>
            <person name="Liu X."/>
            <person name="An Z."/>
        </authorList>
    </citation>
    <scope>NUCLEOTIDE SEQUENCE [LARGE SCALE GENOMIC DNA]</scope>
    <source>
        <strain evidence="3">ATCC 20868 / MF5171</strain>
    </source>
</reference>
<evidence type="ECO:0000313" key="3">
    <source>
        <dbReference type="Proteomes" id="UP000016922"/>
    </source>
</evidence>